<dbReference type="Pfam" id="PF02518">
    <property type="entry name" value="HATPase_c"/>
    <property type="match status" value="1"/>
</dbReference>
<dbReference type="GO" id="GO:0004721">
    <property type="term" value="F:phosphoprotein phosphatase activity"/>
    <property type="evidence" value="ECO:0007669"/>
    <property type="project" value="TreeGrafter"/>
</dbReference>
<dbReference type="SUPFAM" id="SSF55874">
    <property type="entry name" value="ATPase domain of HSP90 chaperone/DNA topoisomerase II/histidine kinase"/>
    <property type="match status" value="1"/>
</dbReference>
<keyword evidence="4" id="KW-0808">Transferase</keyword>
<dbReference type="PANTHER" id="PTHR45453">
    <property type="entry name" value="PHOSPHATE REGULON SENSOR PROTEIN PHOR"/>
    <property type="match status" value="1"/>
</dbReference>
<dbReference type="PANTHER" id="PTHR45453:SF1">
    <property type="entry name" value="PHOSPHATE REGULON SENSOR PROTEIN PHOR"/>
    <property type="match status" value="1"/>
</dbReference>
<dbReference type="GO" id="GO:0005886">
    <property type="term" value="C:plasma membrane"/>
    <property type="evidence" value="ECO:0007669"/>
    <property type="project" value="TreeGrafter"/>
</dbReference>
<keyword evidence="5 8" id="KW-0418">Kinase</keyword>
<dbReference type="InterPro" id="IPR005467">
    <property type="entry name" value="His_kinase_dom"/>
</dbReference>
<accession>A0A0F5MNP4</accession>
<keyword evidence="3" id="KW-0597">Phosphoprotein</keyword>
<dbReference type="Gene3D" id="3.30.565.10">
    <property type="entry name" value="Histidine kinase-like ATPase, C-terminal domain"/>
    <property type="match status" value="1"/>
</dbReference>
<dbReference type="AlphaFoldDB" id="A0A0F5MNP4"/>
<dbReference type="PROSITE" id="PS50109">
    <property type="entry name" value="HIS_KIN"/>
    <property type="match status" value="1"/>
</dbReference>
<dbReference type="EMBL" id="JYHA01000087">
    <property type="protein sequence ID" value="KKB96405.1"/>
    <property type="molecule type" value="Genomic_DNA"/>
</dbReference>
<organism evidence="8 9">
    <name type="scientific">Candidatus Arcanibacter lacustris</name>
    <dbReference type="NCBI Taxonomy" id="1607817"/>
    <lineage>
        <taxon>Bacteria</taxon>
        <taxon>Pseudomonadati</taxon>
        <taxon>Pseudomonadota</taxon>
        <taxon>Alphaproteobacteria</taxon>
        <taxon>Rickettsiales</taxon>
        <taxon>Candidatus Arcanibacter</taxon>
    </lineage>
</organism>
<evidence type="ECO:0000256" key="5">
    <source>
        <dbReference type="ARBA" id="ARBA00022777"/>
    </source>
</evidence>
<protein>
    <recommendedName>
        <fullName evidence="2">histidine kinase</fullName>
        <ecNumber evidence="2">2.7.13.3</ecNumber>
    </recommendedName>
</protein>
<dbReference type="SMART" id="SM00387">
    <property type="entry name" value="HATPase_c"/>
    <property type="match status" value="1"/>
</dbReference>
<evidence type="ECO:0000256" key="2">
    <source>
        <dbReference type="ARBA" id="ARBA00012438"/>
    </source>
</evidence>
<dbReference type="InterPro" id="IPR036890">
    <property type="entry name" value="HATPase_C_sf"/>
</dbReference>
<dbReference type="GO" id="GO:0016036">
    <property type="term" value="P:cellular response to phosphate starvation"/>
    <property type="evidence" value="ECO:0007669"/>
    <property type="project" value="TreeGrafter"/>
</dbReference>
<feature type="domain" description="Histidine kinase" evidence="7">
    <location>
        <begin position="3"/>
        <end position="220"/>
    </location>
</feature>
<evidence type="ECO:0000256" key="6">
    <source>
        <dbReference type="ARBA" id="ARBA00023012"/>
    </source>
</evidence>
<evidence type="ECO:0000259" key="7">
    <source>
        <dbReference type="PROSITE" id="PS50109"/>
    </source>
</evidence>
<dbReference type="EC" id="2.7.13.3" evidence="2"/>
<sequence length="220" mass="25230">MSNLTYRLNNFINNLTATAKVLLNLWEDLSDNERYHQFYIIVKFSDKLNYSVNDISFLIKNTAQTISLNCSKINLAELINEVIAQSKIFYLNNGLWINKEIANNVDYTILIDKKMISKVLKKLIAYSVNHSVSPNILISLKKVNYFFQISIQNQGLEIKDIDTRDLFVPFESNSSSSNNDIGDLDIDLAVCKKIIKAYNGKIWVENTSDKGTTFYFTLPC</sequence>
<comment type="catalytic activity">
    <reaction evidence="1">
        <text>ATP + protein L-histidine = ADP + protein N-phospho-L-histidine.</text>
        <dbReference type="EC" id="2.7.13.3"/>
    </reaction>
</comment>
<dbReference type="InterPro" id="IPR003594">
    <property type="entry name" value="HATPase_dom"/>
</dbReference>
<evidence type="ECO:0000256" key="4">
    <source>
        <dbReference type="ARBA" id="ARBA00022679"/>
    </source>
</evidence>
<dbReference type="GO" id="GO:0000155">
    <property type="term" value="F:phosphorelay sensor kinase activity"/>
    <property type="evidence" value="ECO:0007669"/>
    <property type="project" value="TreeGrafter"/>
</dbReference>
<gene>
    <name evidence="8" type="primary">sasA</name>
    <name evidence="8" type="ORF">SZ25_00555</name>
</gene>
<proteinExistence type="predicted"/>
<dbReference type="PRINTS" id="PR00344">
    <property type="entry name" value="BCTRLSENSOR"/>
</dbReference>
<evidence type="ECO:0000313" key="9">
    <source>
        <dbReference type="Proteomes" id="UP000033358"/>
    </source>
</evidence>
<keyword evidence="9" id="KW-1185">Reference proteome</keyword>
<dbReference type="InterPro" id="IPR004358">
    <property type="entry name" value="Sig_transdc_His_kin-like_C"/>
</dbReference>
<dbReference type="InterPro" id="IPR050351">
    <property type="entry name" value="BphY/WalK/GraS-like"/>
</dbReference>
<dbReference type="Proteomes" id="UP000033358">
    <property type="component" value="Unassembled WGS sequence"/>
</dbReference>
<keyword evidence="6" id="KW-0902">Two-component regulatory system</keyword>
<reference evidence="8 9" key="1">
    <citation type="submission" date="2015-02" db="EMBL/GenBank/DDBJ databases">
        <title>Single cell genomics of a rare environmental alphaproteobacterium provides unique insights into Rickettsiaceae evolution.</title>
        <authorList>
            <person name="Martijn J."/>
            <person name="Schulz F."/>
            <person name="Zaremba-Niedzwiedzka K."/>
            <person name="Viklund J."/>
            <person name="Stepanauskas R."/>
            <person name="Andersson S.G.E."/>
            <person name="Horn M."/>
            <person name="Guy L."/>
            <person name="Ettema T.J.G."/>
        </authorList>
    </citation>
    <scope>NUCLEOTIDE SEQUENCE [LARGE SCALE GENOMIC DNA]</scope>
    <source>
        <strain evidence="8 9">SCGC AAA041-L04</strain>
    </source>
</reference>
<evidence type="ECO:0000313" key="8">
    <source>
        <dbReference type="EMBL" id="KKB96405.1"/>
    </source>
</evidence>
<name>A0A0F5MNP4_9RICK</name>
<comment type="caution">
    <text evidence="8">The sequence shown here is derived from an EMBL/GenBank/DDBJ whole genome shotgun (WGS) entry which is preliminary data.</text>
</comment>
<evidence type="ECO:0000256" key="1">
    <source>
        <dbReference type="ARBA" id="ARBA00000085"/>
    </source>
</evidence>
<evidence type="ECO:0000256" key="3">
    <source>
        <dbReference type="ARBA" id="ARBA00022553"/>
    </source>
</evidence>